<evidence type="ECO:0000259" key="2">
    <source>
        <dbReference type="Pfam" id="PF09995"/>
    </source>
</evidence>
<dbReference type="PANTHER" id="PTHR36151:SF3">
    <property type="entry name" value="ER-BOUND OXYGENASE MPAB_MPAB'_RUBBER OXYGENASE CATALYTIC DOMAIN-CONTAINING PROTEIN"/>
    <property type="match status" value="1"/>
</dbReference>
<dbReference type="Proteomes" id="UP000243799">
    <property type="component" value="Unassembled WGS sequence"/>
</dbReference>
<dbReference type="Pfam" id="PF09995">
    <property type="entry name" value="MPAB_Lcp_cat"/>
    <property type="match status" value="1"/>
</dbReference>
<evidence type="ECO:0000313" key="3">
    <source>
        <dbReference type="EMBL" id="SFB04486.1"/>
    </source>
</evidence>
<dbReference type="EMBL" id="FOKG01000004">
    <property type="protein sequence ID" value="SFB04486.1"/>
    <property type="molecule type" value="Genomic_DNA"/>
</dbReference>
<organism evidence="3 4">
    <name type="scientific">Amycolatopsis marina</name>
    <dbReference type="NCBI Taxonomy" id="490629"/>
    <lineage>
        <taxon>Bacteria</taxon>
        <taxon>Bacillati</taxon>
        <taxon>Actinomycetota</taxon>
        <taxon>Actinomycetes</taxon>
        <taxon>Pseudonocardiales</taxon>
        <taxon>Pseudonocardiaceae</taxon>
        <taxon>Amycolatopsis</taxon>
    </lineage>
</organism>
<accession>A0A1I0XVL5</accession>
<keyword evidence="4" id="KW-1185">Reference proteome</keyword>
<dbReference type="RefSeq" id="WP_177242517.1">
    <property type="nucleotide sequence ID" value="NZ_FOKG01000004.1"/>
</dbReference>
<name>A0A1I0XVL5_9PSEU</name>
<proteinExistence type="predicted"/>
<evidence type="ECO:0000256" key="1">
    <source>
        <dbReference type="SAM" id="MobiDB-lite"/>
    </source>
</evidence>
<dbReference type="InterPro" id="IPR018713">
    <property type="entry name" value="MPAB/Lcp_cat_dom"/>
</dbReference>
<feature type="compositionally biased region" description="Basic and acidic residues" evidence="1">
    <location>
        <begin position="274"/>
        <end position="294"/>
    </location>
</feature>
<gene>
    <name evidence="3" type="ORF">SAMN05216266_1042</name>
</gene>
<feature type="region of interest" description="Disordered" evidence="1">
    <location>
        <begin position="266"/>
        <end position="294"/>
    </location>
</feature>
<evidence type="ECO:0000313" key="4">
    <source>
        <dbReference type="Proteomes" id="UP000243799"/>
    </source>
</evidence>
<reference evidence="4" key="1">
    <citation type="submission" date="2016-10" db="EMBL/GenBank/DDBJ databases">
        <authorList>
            <person name="Varghese N."/>
            <person name="Submissions S."/>
        </authorList>
    </citation>
    <scope>NUCLEOTIDE SEQUENCE [LARGE SCALE GENOMIC DNA]</scope>
    <source>
        <strain evidence="4">CGMCC 4.3568</strain>
    </source>
</reference>
<dbReference type="GO" id="GO:0016491">
    <property type="term" value="F:oxidoreductase activity"/>
    <property type="evidence" value="ECO:0007669"/>
    <property type="project" value="InterPro"/>
</dbReference>
<dbReference type="AlphaFoldDB" id="A0A1I0XVL5"/>
<sequence>MADSYFTDTSAFRRVHRERFVAFGGPRAVLLQGAHPLVMAGLVGHSDDLDKFRARLIRTARIMEVIGFGSRRRADELLRTIHGMHAKVRGNLDRDAGRFPEGTRYGALAPELQLWVLFTMADSAMLAHTLFVRPLEPAEQQAFWDDWKRIGLLFGLRRTDLPDTIADFHDYRRDMLDGDRLHVTDAARRWIPPAVLEFPAPMVYRPLLAVHRFTAVSLLPPRIRAEYGLDRMPRPIRSTLLTVLSRTIRSVRPVLPETIRIAPDARGAVDESVEPGRSDGNESMADRFTKSLGA</sequence>
<feature type="domain" description="ER-bound oxygenase mpaB/mpaB'/Rubber oxygenase catalytic" evidence="2">
    <location>
        <begin position="14"/>
        <end position="249"/>
    </location>
</feature>
<dbReference type="STRING" id="490629.SAMN05216266_1042"/>
<protein>
    <submittedName>
        <fullName evidence="3">Uncharacterized conserved protein, DUF2236 family</fullName>
    </submittedName>
</protein>
<dbReference type="PANTHER" id="PTHR36151">
    <property type="entry name" value="BLR2777 PROTEIN"/>
    <property type="match status" value="1"/>
</dbReference>